<protein>
    <recommendedName>
        <fullName evidence="3">Metallopeptidase DUF4344</fullName>
    </recommendedName>
</protein>
<gene>
    <name evidence="1" type="ORF">GCM10007860_03550</name>
</gene>
<dbReference type="Pfam" id="PF14247">
    <property type="entry name" value="DUF4344"/>
    <property type="match status" value="1"/>
</dbReference>
<dbReference type="EMBL" id="BSOZ01000003">
    <property type="protein sequence ID" value="GLS03212.1"/>
    <property type="molecule type" value="Genomic_DNA"/>
</dbReference>
<organism evidence="1 2">
    <name type="scientific">Chitiniphilus shinanonensis</name>
    <dbReference type="NCBI Taxonomy" id="553088"/>
    <lineage>
        <taxon>Bacteria</taxon>
        <taxon>Pseudomonadati</taxon>
        <taxon>Pseudomonadota</taxon>
        <taxon>Betaproteobacteria</taxon>
        <taxon>Neisseriales</taxon>
        <taxon>Chitinibacteraceae</taxon>
        <taxon>Chitiniphilus</taxon>
    </lineage>
</organism>
<dbReference type="InterPro" id="IPR025644">
    <property type="entry name" value="DUF4344"/>
</dbReference>
<accession>A0ABQ6BPM7</accession>
<evidence type="ECO:0008006" key="3">
    <source>
        <dbReference type="Google" id="ProtNLM"/>
    </source>
</evidence>
<sequence>MILAGALALSVGCKDNAPVAQPADSPAPKVNKTFKYLYDPPKNPELQKYYEWLKDEDAGKKMEPVLKLVNWPNGLKLETKECGVSNAYYWPSKATIVVCYELFKDFHDKAQTEMTKRTPEYRRNVAIGGVKFLILHELGHAVYDAFDVPIIGNAEDAADAFAIYMLLKSKDPQVHWILQGAKFFFMKNHADFTSTSDLEFGSFADAHPLHQQRYFNMLCDAYGSDTKRYGFLVEKGLLPKGRAESCPQDWRRLDRAMDKLVVPHLDTAEVKRLQNKDYPAFDPSAYDASSIKKMQQGNAG</sequence>
<proteinExistence type="predicted"/>
<comment type="caution">
    <text evidence="1">The sequence shown here is derived from an EMBL/GenBank/DDBJ whole genome shotgun (WGS) entry which is preliminary data.</text>
</comment>
<name>A0ABQ6BPM7_9NEIS</name>
<evidence type="ECO:0000313" key="2">
    <source>
        <dbReference type="Proteomes" id="UP001156836"/>
    </source>
</evidence>
<evidence type="ECO:0000313" key="1">
    <source>
        <dbReference type="EMBL" id="GLS03212.1"/>
    </source>
</evidence>
<dbReference type="Proteomes" id="UP001156836">
    <property type="component" value="Unassembled WGS sequence"/>
</dbReference>
<reference evidence="2" key="1">
    <citation type="journal article" date="2019" name="Int. J. Syst. Evol. Microbiol.">
        <title>The Global Catalogue of Microorganisms (GCM) 10K type strain sequencing project: providing services to taxonomists for standard genome sequencing and annotation.</title>
        <authorList>
            <consortium name="The Broad Institute Genomics Platform"/>
            <consortium name="The Broad Institute Genome Sequencing Center for Infectious Disease"/>
            <person name="Wu L."/>
            <person name="Ma J."/>
        </authorList>
    </citation>
    <scope>NUCLEOTIDE SEQUENCE [LARGE SCALE GENOMIC DNA]</scope>
    <source>
        <strain evidence="2">NBRC 104970</strain>
    </source>
</reference>
<keyword evidence="2" id="KW-1185">Reference proteome</keyword>